<evidence type="ECO:0000313" key="1">
    <source>
        <dbReference type="EMBL" id="CAG8801949.1"/>
    </source>
</evidence>
<reference evidence="1 2" key="1">
    <citation type="submission" date="2021-06" db="EMBL/GenBank/DDBJ databases">
        <authorList>
            <person name="Kallberg Y."/>
            <person name="Tangrot J."/>
            <person name="Rosling A."/>
        </authorList>
    </citation>
    <scope>NUCLEOTIDE SEQUENCE [LARGE SCALE GENOMIC DNA]</scope>
    <source>
        <strain evidence="1 2">120-4 pot B 10/14</strain>
    </source>
</reference>
<comment type="caution">
    <text evidence="1">The sequence shown here is derived from an EMBL/GenBank/DDBJ whole genome shotgun (WGS) entry which is preliminary data.</text>
</comment>
<feature type="non-terminal residue" evidence="1">
    <location>
        <position position="61"/>
    </location>
</feature>
<organism evidence="1 2">
    <name type="scientific">Gigaspora margarita</name>
    <dbReference type="NCBI Taxonomy" id="4874"/>
    <lineage>
        <taxon>Eukaryota</taxon>
        <taxon>Fungi</taxon>
        <taxon>Fungi incertae sedis</taxon>
        <taxon>Mucoromycota</taxon>
        <taxon>Glomeromycotina</taxon>
        <taxon>Glomeromycetes</taxon>
        <taxon>Diversisporales</taxon>
        <taxon>Gigasporaceae</taxon>
        <taxon>Gigaspora</taxon>
    </lineage>
</organism>
<accession>A0ABN7VVQ7</accession>
<dbReference type="EMBL" id="CAJVQB010023463">
    <property type="protein sequence ID" value="CAG8801949.1"/>
    <property type="molecule type" value="Genomic_DNA"/>
</dbReference>
<sequence length="61" mass="7434">MKLRSPKLTRPSFESAILNIKRNQELIRSRMEDKYRVKRNRTFEPGEFIKIRIPDIDKNKM</sequence>
<name>A0ABN7VVQ7_GIGMA</name>
<dbReference type="Proteomes" id="UP000789901">
    <property type="component" value="Unassembled WGS sequence"/>
</dbReference>
<keyword evidence="2" id="KW-1185">Reference proteome</keyword>
<proteinExistence type="predicted"/>
<gene>
    <name evidence="1" type="ORF">GMARGA_LOCUS23308</name>
</gene>
<feature type="non-terminal residue" evidence="1">
    <location>
        <position position="1"/>
    </location>
</feature>
<evidence type="ECO:0000313" key="2">
    <source>
        <dbReference type="Proteomes" id="UP000789901"/>
    </source>
</evidence>
<protein>
    <submittedName>
        <fullName evidence="1">23656_t:CDS:1</fullName>
    </submittedName>
</protein>